<reference evidence="1 2" key="1">
    <citation type="submission" date="2018-06" db="EMBL/GenBank/DDBJ databases">
        <authorList>
            <consortium name="Pathogen Informatics"/>
            <person name="Doyle S."/>
        </authorList>
    </citation>
    <scope>NUCLEOTIDE SEQUENCE [LARGE SCALE GENOMIC DNA]</scope>
    <source>
        <strain evidence="1 2">NCTC10211</strain>
    </source>
</reference>
<dbReference type="AlphaFoldDB" id="A0A380AGK3"/>
<dbReference type="GO" id="GO:0016746">
    <property type="term" value="F:acyltransferase activity"/>
    <property type="evidence" value="ECO:0007669"/>
    <property type="project" value="InterPro"/>
</dbReference>
<name>A0A380AGK3_SERMA</name>
<dbReference type="InterPro" id="IPR016039">
    <property type="entry name" value="Thiolase-like"/>
</dbReference>
<gene>
    <name evidence="1" type="ORF">NCTC10211_05136</name>
</gene>
<proteinExistence type="predicted"/>
<accession>A0A380AGK3</accession>
<evidence type="ECO:0000313" key="2">
    <source>
        <dbReference type="Proteomes" id="UP000254765"/>
    </source>
</evidence>
<dbReference type="SUPFAM" id="SSF53901">
    <property type="entry name" value="Thiolase-like"/>
    <property type="match status" value="1"/>
</dbReference>
<sequence>MFIQHVSARLPAISVNLLEQPERFNLTSFKAQIYKKFIGIEYVPVAVPGEMETLLEQTVSAAVPIDSRERIKLVVHAHTCPLVGNYGALSMQRVLRRQRLHNALFVGMCANRCASVFDAMRLIRQRLQEQPDALALLVTGESAVTQELRLVENTAVMGDAAGAMLFGTRGPGNELLACCSHTYGQYARGVWLEGAPRASYETNYPAMMLQIIQADARTGGDDAGSGALGYSHNVNRKSWIELARTIDSATFPSDAGKHPISRGTAVGSDMMLNLSHLTSTGALEKGDVYLMIAVGLGGSFGAALFRYWKMMLLCLSGGLRRLSGVILIMLRYGWQEKPYSYEQLWQASALIAGNTDA</sequence>
<protein>
    <submittedName>
        <fullName evidence="1">3-oxoacyl-[acyl-carrier-protein] synthase III</fullName>
    </submittedName>
</protein>
<organism evidence="1 2">
    <name type="scientific">Serratia marcescens</name>
    <dbReference type="NCBI Taxonomy" id="615"/>
    <lineage>
        <taxon>Bacteria</taxon>
        <taxon>Pseudomonadati</taxon>
        <taxon>Pseudomonadota</taxon>
        <taxon>Gammaproteobacteria</taxon>
        <taxon>Enterobacterales</taxon>
        <taxon>Yersiniaceae</taxon>
        <taxon>Serratia</taxon>
    </lineage>
</organism>
<dbReference type="EMBL" id="UGYK01000002">
    <property type="protein sequence ID" value="SUI80752.1"/>
    <property type="molecule type" value="Genomic_DNA"/>
</dbReference>
<dbReference type="Gene3D" id="3.40.47.10">
    <property type="match status" value="2"/>
</dbReference>
<dbReference type="Proteomes" id="UP000254765">
    <property type="component" value="Unassembled WGS sequence"/>
</dbReference>
<evidence type="ECO:0000313" key="1">
    <source>
        <dbReference type="EMBL" id="SUI80752.1"/>
    </source>
</evidence>